<keyword evidence="2" id="KW-1185">Reference proteome</keyword>
<dbReference type="Proteomes" id="UP000308600">
    <property type="component" value="Unassembled WGS sequence"/>
</dbReference>
<dbReference type="EMBL" id="ML208720">
    <property type="protein sequence ID" value="TFK60897.1"/>
    <property type="molecule type" value="Genomic_DNA"/>
</dbReference>
<organism evidence="1 2">
    <name type="scientific">Pluteus cervinus</name>
    <dbReference type="NCBI Taxonomy" id="181527"/>
    <lineage>
        <taxon>Eukaryota</taxon>
        <taxon>Fungi</taxon>
        <taxon>Dikarya</taxon>
        <taxon>Basidiomycota</taxon>
        <taxon>Agaricomycotina</taxon>
        <taxon>Agaricomycetes</taxon>
        <taxon>Agaricomycetidae</taxon>
        <taxon>Agaricales</taxon>
        <taxon>Pluteineae</taxon>
        <taxon>Pluteaceae</taxon>
        <taxon>Pluteus</taxon>
    </lineage>
</organism>
<name>A0ACD3A5M6_9AGAR</name>
<evidence type="ECO:0000313" key="1">
    <source>
        <dbReference type="EMBL" id="TFK60897.1"/>
    </source>
</evidence>
<accession>A0ACD3A5M6</accession>
<evidence type="ECO:0000313" key="2">
    <source>
        <dbReference type="Proteomes" id="UP000308600"/>
    </source>
</evidence>
<protein>
    <submittedName>
        <fullName evidence="1">Uncharacterized protein</fullName>
    </submittedName>
</protein>
<reference evidence="1 2" key="1">
    <citation type="journal article" date="2019" name="Nat. Ecol. Evol.">
        <title>Megaphylogeny resolves global patterns of mushroom evolution.</title>
        <authorList>
            <person name="Varga T."/>
            <person name="Krizsan K."/>
            <person name="Foldi C."/>
            <person name="Dima B."/>
            <person name="Sanchez-Garcia M."/>
            <person name="Sanchez-Ramirez S."/>
            <person name="Szollosi G.J."/>
            <person name="Szarkandi J.G."/>
            <person name="Papp V."/>
            <person name="Albert L."/>
            <person name="Andreopoulos W."/>
            <person name="Angelini C."/>
            <person name="Antonin V."/>
            <person name="Barry K.W."/>
            <person name="Bougher N.L."/>
            <person name="Buchanan P."/>
            <person name="Buyck B."/>
            <person name="Bense V."/>
            <person name="Catcheside P."/>
            <person name="Chovatia M."/>
            <person name="Cooper J."/>
            <person name="Damon W."/>
            <person name="Desjardin D."/>
            <person name="Finy P."/>
            <person name="Geml J."/>
            <person name="Haridas S."/>
            <person name="Hughes K."/>
            <person name="Justo A."/>
            <person name="Karasinski D."/>
            <person name="Kautmanova I."/>
            <person name="Kiss B."/>
            <person name="Kocsube S."/>
            <person name="Kotiranta H."/>
            <person name="LaButti K.M."/>
            <person name="Lechner B.E."/>
            <person name="Liimatainen K."/>
            <person name="Lipzen A."/>
            <person name="Lukacs Z."/>
            <person name="Mihaltcheva S."/>
            <person name="Morgado L.N."/>
            <person name="Niskanen T."/>
            <person name="Noordeloos M.E."/>
            <person name="Ohm R.A."/>
            <person name="Ortiz-Santana B."/>
            <person name="Ovrebo C."/>
            <person name="Racz N."/>
            <person name="Riley R."/>
            <person name="Savchenko A."/>
            <person name="Shiryaev A."/>
            <person name="Soop K."/>
            <person name="Spirin V."/>
            <person name="Szebenyi C."/>
            <person name="Tomsovsky M."/>
            <person name="Tulloss R.E."/>
            <person name="Uehling J."/>
            <person name="Grigoriev I.V."/>
            <person name="Vagvolgyi C."/>
            <person name="Papp T."/>
            <person name="Martin F.M."/>
            <person name="Miettinen O."/>
            <person name="Hibbett D.S."/>
            <person name="Nagy L.G."/>
        </authorList>
    </citation>
    <scope>NUCLEOTIDE SEQUENCE [LARGE SCALE GENOMIC DNA]</scope>
    <source>
        <strain evidence="1 2">NL-1719</strain>
    </source>
</reference>
<proteinExistence type="predicted"/>
<sequence length="358" mass="39710">MFAGITPRLRCLVLGWGCSLDINSAFFKDVTVLKIRYPSQQMATTDLLTVIRKLPLLISLTIVKVLPHDTTALSSDHDVIALPYLKSLSISGRSLVQDLDILGHLSFPASTNLFFHSDIQTIDAISALSHFLRVQKAARHPESSPSLSISVDLDCQFNVIRLSINVEGSGPVVDLIKVKLSGLWYGPLQMPGTPEVVDLFSLLPLPSLTSFKTNFIFNVKGWATIFGNLPKLKRISASGFHAVNLLSTITQDYKRRLPTSGTQTVQQADWIPIFPQLEKVELSYMTFSERIADRTDLVDALRARRNIGRPIKTFEIRKCENVEGSTQALLCDCVDNLVWDGWNLPPKVDSEDDSDSSG</sequence>
<gene>
    <name evidence="1" type="ORF">BDN72DRAFT_494245</name>
</gene>